<dbReference type="Proteomes" id="UP000592780">
    <property type="component" value="Unassembled WGS sequence"/>
</dbReference>
<evidence type="ECO:0000313" key="1">
    <source>
        <dbReference type="EMBL" id="MBB5426461.1"/>
    </source>
</evidence>
<comment type="caution">
    <text evidence="1">The sequence shown here is derived from an EMBL/GenBank/DDBJ whole genome shotgun (WGS) entry which is preliminary data.</text>
</comment>
<dbReference type="AlphaFoldDB" id="A0A7W8UYF6"/>
<keyword evidence="2" id="KW-1185">Reference proteome</keyword>
<accession>A0A7W8UYF6</accession>
<reference evidence="1 2" key="1">
    <citation type="submission" date="2020-08" db="EMBL/GenBank/DDBJ databases">
        <title>Genomic Encyclopedia of Type Strains, Phase IV (KMG-V): Genome sequencing to study the core and pangenomes of soil and plant-associated prokaryotes.</title>
        <authorList>
            <person name="Whitman W."/>
        </authorList>
    </citation>
    <scope>NUCLEOTIDE SEQUENCE [LARGE SCALE GENOMIC DNA]</scope>
    <source>
        <strain evidence="1 2">JPY158</strain>
    </source>
</reference>
<proteinExistence type="predicted"/>
<dbReference type="EMBL" id="JACHDD010000007">
    <property type="protein sequence ID" value="MBB5426461.1"/>
    <property type="molecule type" value="Genomic_DNA"/>
</dbReference>
<organism evidence="1 2">
    <name type="scientific">Paraburkholderia atlantica</name>
    <dbReference type="NCBI Taxonomy" id="2654982"/>
    <lineage>
        <taxon>Bacteria</taxon>
        <taxon>Pseudomonadati</taxon>
        <taxon>Pseudomonadota</taxon>
        <taxon>Betaproteobacteria</taxon>
        <taxon>Burkholderiales</taxon>
        <taxon>Burkholderiaceae</taxon>
        <taxon>Paraburkholderia</taxon>
    </lineage>
</organism>
<name>A0A7W8UYF6_PARAM</name>
<gene>
    <name evidence="1" type="ORF">HDG40_004635</name>
</gene>
<protein>
    <submittedName>
        <fullName evidence="1">Uncharacterized protein</fullName>
    </submittedName>
</protein>
<sequence>MRKVITYGNTCRKGSKVVLFLGLFLLSFVFVRPNGIRIFGRYPCYI</sequence>
<evidence type="ECO:0000313" key="2">
    <source>
        <dbReference type="Proteomes" id="UP000592780"/>
    </source>
</evidence>